<reference evidence="1 2" key="1">
    <citation type="submission" date="2016-10" db="EMBL/GenBank/DDBJ databases">
        <authorList>
            <person name="de Groot N.N."/>
        </authorList>
    </citation>
    <scope>NUCLEOTIDE SEQUENCE [LARGE SCALE GENOMIC DNA]</scope>
    <source>
        <strain evidence="1 2">CGMCC 1.9157</strain>
    </source>
</reference>
<name>A0A1I5HDF3_9HYPH</name>
<dbReference type="STRING" id="655353.SAMN04488056_106171"/>
<dbReference type="EMBL" id="FOVR01000006">
    <property type="protein sequence ID" value="SFO46209.1"/>
    <property type="molecule type" value="Genomic_DNA"/>
</dbReference>
<protein>
    <submittedName>
        <fullName evidence="1">Uncharacterized protein</fullName>
    </submittedName>
</protein>
<proteinExistence type="predicted"/>
<sequence length="83" mass="9220">MNQTASNSGVAPSKLSKAVGAPCGLFLHAQKYLQLTARDNMSHLLNSNIQNKHFIVLFKETCRNRSGADSAFYDNQISFCREN</sequence>
<accession>A0A1I5HDF3</accession>
<dbReference type="AlphaFoldDB" id="A0A1I5HDF3"/>
<keyword evidence="2" id="KW-1185">Reference proteome</keyword>
<dbReference type="Proteomes" id="UP000199236">
    <property type="component" value="Unassembled WGS sequence"/>
</dbReference>
<evidence type="ECO:0000313" key="2">
    <source>
        <dbReference type="Proteomes" id="UP000199236"/>
    </source>
</evidence>
<gene>
    <name evidence="1" type="ORF">SAMN04488056_106171</name>
</gene>
<evidence type="ECO:0000313" key="1">
    <source>
        <dbReference type="EMBL" id="SFO46209.1"/>
    </source>
</evidence>
<organism evidence="1 2">
    <name type="scientific">Cohaesibacter marisflavi</name>
    <dbReference type="NCBI Taxonomy" id="655353"/>
    <lineage>
        <taxon>Bacteria</taxon>
        <taxon>Pseudomonadati</taxon>
        <taxon>Pseudomonadota</taxon>
        <taxon>Alphaproteobacteria</taxon>
        <taxon>Hyphomicrobiales</taxon>
        <taxon>Cohaesibacteraceae</taxon>
    </lineage>
</organism>